<evidence type="ECO:0000256" key="1">
    <source>
        <dbReference type="ARBA" id="ARBA00022553"/>
    </source>
</evidence>
<organism evidence="4 5">
    <name type="scientific">Idiomarina piscisalsi</name>
    <dbReference type="NCBI Taxonomy" id="1096243"/>
    <lineage>
        <taxon>Bacteria</taxon>
        <taxon>Pseudomonadati</taxon>
        <taxon>Pseudomonadota</taxon>
        <taxon>Gammaproteobacteria</taxon>
        <taxon>Alteromonadales</taxon>
        <taxon>Idiomarinaceae</taxon>
        <taxon>Idiomarina</taxon>
    </lineage>
</organism>
<evidence type="ECO:0000256" key="2">
    <source>
        <dbReference type="PROSITE-ProRule" id="PRU00169"/>
    </source>
</evidence>
<dbReference type="SUPFAM" id="SSF52172">
    <property type="entry name" value="CheY-like"/>
    <property type="match status" value="2"/>
</dbReference>
<name>A0A432YXH7_9GAMM</name>
<dbReference type="Gene3D" id="3.40.50.2300">
    <property type="match status" value="2"/>
</dbReference>
<dbReference type="InterPro" id="IPR011006">
    <property type="entry name" value="CheY-like_superfamily"/>
</dbReference>
<dbReference type="PANTHER" id="PTHR44591">
    <property type="entry name" value="STRESS RESPONSE REGULATOR PROTEIN 1"/>
    <property type="match status" value="1"/>
</dbReference>
<dbReference type="AlphaFoldDB" id="A0A432YXH7"/>
<dbReference type="RefSeq" id="WP_126751647.1">
    <property type="nucleotide sequence ID" value="NZ_JBHUMT010000016.1"/>
</dbReference>
<gene>
    <name evidence="4" type="ORF">CWI73_03965</name>
</gene>
<comment type="caution">
    <text evidence="4">The sequence shown here is derived from an EMBL/GenBank/DDBJ whole genome shotgun (WGS) entry which is preliminary data.</text>
</comment>
<dbReference type="PANTHER" id="PTHR44591:SF3">
    <property type="entry name" value="RESPONSE REGULATORY DOMAIN-CONTAINING PROTEIN"/>
    <property type="match status" value="1"/>
</dbReference>
<reference evidence="4 5" key="1">
    <citation type="journal article" date="2011" name="Front. Microbiol.">
        <title>Genomic signatures of strain selection and enhancement in Bacillus atrophaeus var. globigii, a historical biowarfare simulant.</title>
        <authorList>
            <person name="Gibbons H.S."/>
            <person name="Broomall S.M."/>
            <person name="McNew L.A."/>
            <person name="Daligault H."/>
            <person name="Chapman C."/>
            <person name="Bruce D."/>
            <person name="Karavis M."/>
            <person name="Krepps M."/>
            <person name="McGregor P.A."/>
            <person name="Hong C."/>
            <person name="Park K.H."/>
            <person name="Akmal A."/>
            <person name="Feldman A."/>
            <person name="Lin J.S."/>
            <person name="Chang W.E."/>
            <person name="Higgs B.W."/>
            <person name="Demirev P."/>
            <person name="Lindquist J."/>
            <person name="Liem A."/>
            <person name="Fochler E."/>
            <person name="Read T.D."/>
            <person name="Tapia R."/>
            <person name="Johnson S."/>
            <person name="Bishop-Lilly K.A."/>
            <person name="Detter C."/>
            <person name="Han C."/>
            <person name="Sozhamannan S."/>
            <person name="Rosenzweig C.N."/>
            <person name="Skowronski E.W."/>
        </authorList>
    </citation>
    <scope>NUCLEOTIDE SEQUENCE [LARGE SCALE GENOMIC DNA]</scope>
    <source>
        <strain evidence="4 5">TPS4-2</strain>
    </source>
</reference>
<dbReference type="EMBL" id="PIQA01000001">
    <property type="protein sequence ID" value="RUO68023.1"/>
    <property type="molecule type" value="Genomic_DNA"/>
</dbReference>
<feature type="domain" description="Response regulatory" evidence="3">
    <location>
        <begin position="145"/>
        <end position="262"/>
    </location>
</feature>
<dbReference type="GO" id="GO:0000160">
    <property type="term" value="P:phosphorelay signal transduction system"/>
    <property type="evidence" value="ECO:0007669"/>
    <property type="project" value="InterPro"/>
</dbReference>
<sequence length="265" mass="30173">MAIAFDELRILLIEPSDVQRKVITQHLNQAGIQHTRGASTIAEAKEEILRWQPDIVTSAMYFEDGTAHELIQFINRNDLHDTLHFMLVSSEHRADQLEQFKQAGIIAILPKPFTPEQLQRAITATMDLMEPELLHLELYDIEDLRVLIVDDSLTSRHVLRRVFENLGVEIFVEAENGQQAIDILEEHQFDLIVTDFNMPEMNGRELTQYIRNSSAHAHTPVLMVTARANEPQLANVKQSGVDALTDKPFEPAAIRGLISRLLDQQ</sequence>
<dbReference type="Proteomes" id="UP000288361">
    <property type="component" value="Unassembled WGS sequence"/>
</dbReference>
<dbReference type="Pfam" id="PF00072">
    <property type="entry name" value="Response_reg"/>
    <property type="match status" value="2"/>
</dbReference>
<dbReference type="InterPro" id="IPR050595">
    <property type="entry name" value="Bact_response_regulator"/>
</dbReference>
<feature type="modified residue" description="4-aspartylphosphate" evidence="2">
    <location>
        <position position="195"/>
    </location>
</feature>
<proteinExistence type="predicted"/>
<keyword evidence="1 2" id="KW-0597">Phosphoprotein</keyword>
<evidence type="ECO:0000313" key="4">
    <source>
        <dbReference type="EMBL" id="RUO68023.1"/>
    </source>
</evidence>
<comment type="caution">
    <text evidence="2">Lacks conserved residue(s) required for the propagation of feature annotation.</text>
</comment>
<dbReference type="InterPro" id="IPR001789">
    <property type="entry name" value="Sig_transdc_resp-reg_receiver"/>
</dbReference>
<accession>A0A432YXH7</accession>
<dbReference type="PROSITE" id="PS50110">
    <property type="entry name" value="RESPONSE_REGULATORY"/>
    <property type="match status" value="2"/>
</dbReference>
<evidence type="ECO:0000313" key="5">
    <source>
        <dbReference type="Proteomes" id="UP000288361"/>
    </source>
</evidence>
<protein>
    <submittedName>
        <fullName evidence="4">Two-component system response regulator</fullName>
    </submittedName>
</protein>
<dbReference type="SMART" id="SM00448">
    <property type="entry name" value="REC"/>
    <property type="match status" value="2"/>
</dbReference>
<feature type="domain" description="Response regulatory" evidence="3">
    <location>
        <begin position="9"/>
        <end position="126"/>
    </location>
</feature>
<evidence type="ECO:0000259" key="3">
    <source>
        <dbReference type="PROSITE" id="PS50110"/>
    </source>
</evidence>